<keyword evidence="1" id="KW-0802">TPR repeat</keyword>
<name>Q1Q1H9_KUEST</name>
<dbReference type="Pfam" id="PF13181">
    <property type="entry name" value="TPR_8"/>
    <property type="match status" value="1"/>
</dbReference>
<dbReference type="PANTHER" id="PTHR45947">
    <property type="entry name" value="SULFOQUINOVOSYL TRANSFERASE SQD2"/>
    <property type="match status" value="1"/>
</dbReference>
<evidence type="ECO:0000313" key="5">
    <source>
        <dbReference type="Proteomes" id="UP000221734"/>
    </source>
</evidence>
<dbReference type="InterPro" id="IPR050194">
    <property type="entry name" value="Glycosyltransferase_grp1"/>
</dbReference>
<dbReference type="InterPro" id="IPR019734">
    <property type="entry name" value="TPR_rpt"/>
</dbReference>
<dbReference type="CAZy" id="GT4">
    <property type="family name" value="Glycosyltransferase Family 4"/>
</dbReference>
<dbReference type="OrthoDB" id="239791at2"/>
<dbReference type="SUPFAM" id="SSF53756">
    <property type="entry name" value="UDP-Glycosyltransferase/glycogen phosphorylase"/>
    <property type="match status" value="1"/>
</dbReference>
<reference evidence="2" key="2">
    <citation type="submission" date="2006-01" db="EMBL/GenBank/DDBJ databases">
        <authorList>
            <person name="Genoscope"/>
        </authorList>
    </citation>
    <scope>NUCLEOTIDE SEQUENCE</scope>
</reference>
<dbReference type="GO" id="GO:0016757">
    <property type="term" value="F:glycosyltransferase activity"/>
    <property type="evidence" value="ECO:0007669"/>
    <property type="project" value="TreeGrafter"/>
</dbReference>
<reference evidence="3 6" key="5">
    <citation type="submission" date="2020-02" db="EMBL/GenBank/DDBJ databases">
        <title>Newly sequenced genome of strain CSTR1 showed variability in Candidatus Kuenenia stuttgartiensis genomes.</title>
        <authorList>
            <person name="Ding C."/>
            <person name="Adrian L."/>
        </authorList>
    </citation>
    <scope>NUCLEOTIDE SEQUENCE [LARGE SCALE GENOMIC DNA]</scope>
    <source>
        <strain evidence="3 6">CSTR1</strain>
    </source>
</reference>
<dbReference type="Pfam" id="PF13414">
    <property type="entry name" value="TPR_11"/>
    <property type="match status" value="1"/>
</dbReference>
<dbReference type="KEGG" id="kst:KSMBR1_1009"/>
<dbReference type="EMBL" id="CP049055">
    <property type="protein sequence ID" value="QII10890.1"/>
    <property type="molecule type" value="Genomic_DNA"/>
</dbReference>
<evidence type="ECO:0000313" key="2">
    <source>
        <dbReference type="EMBL" id="CAJ73864.1"/>
    </source>
</evidence>
<dbReference type="SMART" id="SM00028">
    <property type="entry name" value="TPR"/>
    <property type="match status" value="3"/>
</dbReference>
<dbReference type="PANTHER" id="PTHR45947:SF3">
    <property type="entry name" value="SULFOQUINOVOSYL TRANSFERASE SQD2"/>
    <property type="match status" value="1"/>
</dbReference>
<dbReference type="Proteomes" id="UP000501926">
    <property type="component" value="Chromosome"/>
</dbReference>
<keyword evidence="5" id="KW-1185">Reference proteome</keyword>
<proteinExistence type="predicted"/>
<sequence length="499" mass="57386">MPSSIAKDFFTEAENLKKKGYSLKAVKAYKKAIEADPFFLSAHYNLALLYYQLKQVDNAILHLKKVTELNPTDASAFNNLGVMYFSKNMFKESENCFEKALGIEVYYKEAKKGLEKVRLKLKGKINKNRRLNVGFVSIWFERGQSYVTKTLRDVVAQEHETFVFARTGGVYDRPMLQTDGIWDVPNLTTFGKYEISHEVLGKWIDNNKLDMVVFNEEYDWSLVKYVKEKSIKVVTYLDYYKDDWKPYMYLYDAVLCSTKRTYNLVKNFCNAYYVGWGIDTELFKPTNNSTEKYTFFHNAGWLGINYRKMTPAVILAFEAVSRYLPDATLFIHAQTALEKLPPEVLNIVNNTPRITYHVATVPAPGLYHKGHILVFPSKLEGLGLPLLEGMACGLPAVATDAPPMNEFVQNNYNGLLVKVAKRFLRGDGISFPEEIVDINDLAFKMHFLAKNPELINKMQQNARNCIDNYDTLSKKVNEVINDILRDKNRISYRKTSVKC</sequence>
<dbReference type="Gene3D" id="1.25.40.10">
    <property type="entry name" value="Tetratricopeptide repeat domain"/>
    <property type="match status" value="1"/>
</dbReference>
<dbReference type="Gene3D" id="3.40.50.2000">
    <property type="entry name" value="Glycogen Phosphorylase B"/>
    <property type="match status" value="1"/>
</dbReference>
<dbReference type="EMBL" id="CT573071">
    <property type="protein sequence ID" value="CAJ73864.1"/>
    <property type="molecule type" value="Genomic_DNA"/>
</dbReference>
<dbReference type="InterPro" id="IPR011990">
    <property type="entry name" value="TPR-like_helical_dom_sf"/>
</dbReference>
<evidence type="ECO:0000256" key="1">
    <source>
        <dbReference type="PROSITE-ProRule" id="PRU00339"/>
    </source>
</evidence>
<evidence type="ECO:0000313" key="6">
    <source>
        <dbReference type="Proteomes" id="UP000501926"/>
    </source>
</evidence>
<feature type="repeat" description="TPR" evidence="1">
    <location>
        <begin position="40"/>
        <end position="73"/>
    </location>
</feature>
<protein>
    <submittedName>
        <fullName evidence="2">Uncharacterized protein</fullName>
    </submittedName>
</protein>
<evidence type="ECO:0000313" key="4">
    <source>
        <dbReference type="EMBL" id="SOH03515.1"/>
    </source>
</evidence>
<dbReference type="RefSeq" id="WP_099324341.1">
    <property type="nucleotide sequence ID" value="NZ_CP049055.1"/>
</dbReference>
<organism evidence="2">
    <name type="scientific">Kuenenia stuttgartiensis</name>
    <dbReference type="NCBI Taxonomy" id="174633"/>
    <lineage>
        <taxon>Bacteria</taxon>
        <taxon>Pseudomonadati</taxon>
        <taxon>Planctomycetota</taxon>
        <taxon>Candidatus Brocadiia</taxon>
        <taxon>Candidatus Brocadiales</taxon>
        <taxon>Candidatus Brocadiaceae</taxon>
        <taxon>Candidatus Kuenenia</taxon>
    </lineage>
</organism>
<reference evidence="4" key="3">
    <citation type="submission" date="2017-10" db="EMBL/GenBank/DDBJ databases">
        <authorList>
            <person name="Banno H."/>
            <person name="Chua N.-H."/>
        </authorList>
    </citation>
    <scope>NUCLEOTIDE SEQUENCE [LARGE SCALE GENOMIC DNA]</scope>
    <source>
        <strain evidence="4">Kuenenia_mbr1_ru-nijmegen</strain>
    </source>
</reference>
<feature type="repeat" description="TPR" evidence="1">
    <location>
        <begin position="74"/>
        <end position="107"/>
    </location>
</feature>
<dbReference type="EMBL" id="LT934425">
    <property type="protein sequence ID" value="SOH03515.1"/>
    <property type="molecule type" value="Genomic_DNA"/>
</dbReference>
<dbReference type="SUPFAM" id="SSF48452">
    <property type="entry name" value="TPR-like"/>
    <property type="match status" value="1"/>
</dbReference>
<accession>Q1Q1H9</accession>
<dbReference type="Pfam" id="PF13692">
    <property type="entry name" value="Glyco_trans_1_4"/>
    <property type="match status" value="1"/>
</dbReference>
<dbReference type="PROSITE" id="PS50005">
    <property type="entry name" value="TPR"/>
    <property type="match status" value="2"/>
</dbReference>
<reference evidence="2" key="1">
    <citation type="journal article" date="2006" name="Nature">
        <title>Deciphering the evolution and metabolism of an anammox bacterium from a community genome.</title>
        <authorList>
            <person name="Strous M."/>
            <person name="Pelletier E."/>
            <person name="Mangenot S."/>
            <person name="Rattei T."/>
            <person name="Lehner A."/>
            <person name="Taylor M.W."/>
            <person name="Horn M."/>
            <person name="Daims H."/>
            <person name="Bartol-Mavel D."/>
            <person name="Wincker P."/>
            <person name="Barbe V."/>
            <person name="Fonknechten N."/>
            <person name="Vallenet D."/>
            <person name="Segurens B."/>
            <person name="Schenowitz-Truong C."/>
            <person name="Medigue C."/>
            <person name="Collingro A."/>
            <person name="Snel B."/>
            <person name="Dutilh B.E."/>
            <person name="OpDenCamp H.J.M."/>
            <person name="vanDerDrift C."/>
            <person name="Cirpus I."/>
            <person name="vanDePas-Schoonen K.T."/>
            <person name="Harhangi H.R."/>
            <person name="vanNiftrik L."/>
            <person name="Schmid M."/>
            <person name="Keltjens J."/>
            <person name="vanDeVossenberg J."/>
            <person name="Kartal B."/>
            <person name="Meier H."/>
            <person name="Frishman D."/>
            <person name="Huynen M.A."/>
            <person name="Mewes H."/>
            <person name="Weissenbach J."/>
            <person name="Jetten M.S.M."/>
            <person name="Wagner M."/>
            <person name="LePaslier D."/>
        </authorList>
    </citation>
    <scope>NUCLEOTIDE SEQUENCE</scope>
</reference>
<dbReference type="Proteomes" id="UP000221734">
    <property type="component" value="Chromosome Kuenenia_stuttgartiensis_MBR1"/>
</dbReference>
<dbReference type="AlphaFoldDB" id="Q1Q1H9"/>
<reference evidence="5" key="4">
    <citation type="submission" date="2017-10" db="EMBL/GenBank/DDBJ databases">
        <authorList>
            <person name="Frank J."/>
        </authorList>
    </citation>
    <scope>NUCLEOTIDE SEQUENCE [LARGE SCALE GENOMIC DNA]</scope>
</reference>
<evidence type="ECO:0000313" key="3">
    <source>
        <dbReference type="EMBL" id="QII10890.1"/>
    </source>
</evidence>
<gene>
    <name evidence="3" type="ORF">KsCSTR_15110</name>
    <name evidence="4" type="ORF">KSMBR1_1009</name>
    <name evidence="2" type="ORF">kuste3107</name>
</gene>